<accession>A0A0R1XF70</accession>
<dbReference type="Proteomes" id="UP000050949">
    <property type="component" value="Unassembled WGS sequence"/>
</dbReference>
<dbReference type="PATRIC" id="fig|1122147.4.peg.1848"/>
<name>A0A0R1XF70_9LACO</name>
<feature type="transmembrane region" description="Helical" evidence="1">
    <location>
        <begin position="63"/>
        <end position="83"/>
    </location>
</feature>
<sequence>MQKSFLDKVYCITYLNTKAGIALQSKHRKLYYQPGIPVTIIYWSLTIGLILIGCIWEMESANFHWWAFALWIPGVLLAIYGILANTVTLSDAADELIFRRIFWLKPRTVRLVNVARVETTKITRTVQYKHPRYMRHEFIFLKKDRARFDEWTHAVRRIKRPDQAE</sequence>
<dbReference type="AlphaFoldDB" id="A0A0R1XF70"/>
<evidence type="ECO:0000256" key="1">
    <source>
        <dbReference type="SAM" id="Phobius"/>
    </source>
</evidence>
<reference evidence="2 3" key="1">
    <citation type="journal article" date="2015" name="Genome Announc.">
        <title>Expanding the biotechnology potential of lactobacilli through comparative genomics of 213 strains and associated genera.</title>
        <authorList>
            <person name="Sun Z."/>
            <person name="Harris H.M."/>
            <person name="McCann A."/>
            <person name="Guo C."/>
            <person name="Argimon S."/>
            <person name="Zhang W."/>
            <person name="Yang X."/>
            <person name="Jeffery I.B."/>
            <person name="Cooney J.C."/>
            <person name="Kagawa T.F."/>
            <person name="Liu W."/>
            <person name="Song Y."/>
            <person name="Salvetti E."/>
            <person name="Wrobel A."/>
            <person name="Rasinkangas P."/>
            <person name="Parkhill J."/>
            <person name="Rea M.C."/>
            <person name="O'Sullivan O."/>
            <person name="Ritari J."/>
            <person name="Douillard F.P."/>
            <person name="Paul Ross R."/>
            <person name="Yang R."/>
            <person name="Briner A.E."/>
            <person name="Felis G.E."/>
            <person name="de Vos W.M."/>
            <person name="Barrangou R."/>
            <person name="Klaenhammer T.R."/>
            <person name="Caufield P.W."/>
            <person name="Cui Y."/>
            <person name="Zhang H."/>
            <person name="O'Toole P.W."/>
        </authorList>
    </citation>
    <scope>NUCLEOTIDE SEQUENCE [LARGE SCALE GENOMIC DNA]</scope>
    <source>
        <strain evidence="2 3">DSM 16991</strain>
    </source>
</reference>
<protein>
    <recommendedName>
        <fullName evidence="4">Pore-forming protein</fullName>
    </recommendedName>
</protein>
<dbReference type="InterPro" id="IPR020215">
    <property type="entry name" value="EbsA-like"/>
</dbReference>
<organism evidence="2 3">
    <name type="scientific">Schleiferilactobacillus harbinensis DSM 16991</name>
    <dbReference type="NCBI Taxonomy" id="1122147"/>
    <lineage>
        <taxon>Bacteria</taxon>
        <taxon>Bacillati</taxon>
        <taxon>Bacillota</taxon>
        <taxon>Bacilli</taxon>
        <taxon>Lactobacillales</taxon>
        <taxon>Lactobacillaceae</taxon>
        <taxon>Schleiferilactobacillus</taxon>
    </lineage>
</organism>
<dbReference type="eggNOG" id="ENOG5032AVV">
    <property type="taxonomic scope" value="Bacteria"/>
</dbReference>
<gene>
    <name evidence="2" type="ORF">FC91_GL001780</name>
</gene>
<keyword evidence="1" id="KW-1133">Transmembrane helix</keyword>
<evidence type="ECO:0000313" key="3">
    <source>
        <dbReference type="Proteomes" id="UP000050949"/>
    </source>
</evidence>
<dbReference type="Pfam" id="PF17255">
    <property type="entry name" value="EbsA"/>
    <property type="match status" value="1"/>
</dbReference>
<feature type="transmembrane region" description="Helical" evidence="1">
    <location>
        <begin position="35"/>
        <end position="56"/>
    </location>
</feature>
<dbReference type="RefSeq" id="WP_235808941.1">
    <property type="nucleotide sequence ID" value="NZ_AZFW01000032.1"/>
</dbReference>
<keyword evidence="1" id="KW-0812">Transmembrane</keyword>
<evidence type="ECO:0000313" key="2">
    <source>
        <dbReference type="EMBL" id="KRM28317.1"/>
    </source>
</evidence>
<comment type="caution">
    <text evidence="2">The sequence shown here is derived from an EMBL/GenBank/DDBJ whole genome shotgun (WGS) entry which is preliminary data.</text>
</comment>
<evidence type="ECO:0008006" key="4">
    <source>
        <dbReference type="Google" id="ProtNLM"/>
    </source>
</evidence>
<proteinExistence type="predicted"/>
<dbReference type="EMBL" id="AZFW01000032">
    <property type="protein sequence ID" value="KRM28317.1"/>
    <property type="molecule type" value="Genomic_DNA"/>
</dbReference>
<keyword evidence="1" id="KW-0472">Membrane</keyword>